<reference evidence="6 7" key="1">
    <citation type="submission" date="2016-10" db="EMBL/GenBank/DDBJ databases">
        <authorList>
            <person name="de Groot N.N."/>
        </authorList>
    </citation>
    <scope>NUCLEOTIDE SEQUENCE [LARGE SCALE GENOMIC DNA]</scope>
    <source>
        <strain evidence="6 7">GAS522</strain>
    </source>
</reference>
<dbReference type="InterPro" id="IPR002577">
    <property type="entry name" value="HTH_HxlR"/>
</dbReference>
<keyword evidence="1" id="KW-0805">Transcription regulation</keyword>
<organism evidence="6 7">
    <name type="scientific">Bradyrhizobium lablabi</name>
    <dbReference type="NCBI Taxonomy" id="722472"/>
    <lineage>
        <taxon>Bacteria</taxon>
        <taxon>Pseudomonadati</taxon>
        <taxon>Pseudomonadota</taxon>
        <taxon>Alphaproteobacteria</taxon>
        <taxon>Hyphomicrobiales</taxon>
        <taxon>Nitrobacteraceae</taxon>
        <taxon>Bradyrhizobium</taxon>
    </lineage>
</organism>
<gene>
    <name evidence="6" type="ORF">SAMN05444171_1684</name>
</gene>
<dbReference type="PROSITE" id="PS51118">
    <property type="entry name" value="HTH_HXLR"/>
    <property type="match status" value="1"/>
</dbReference>
<accession>A0A1H4TDX7</accession>
<name>A0A1H4TDX7_9BRAD</name>
<protein>
    <submittedName>
        <fullName evidence="6">Transcriptional regulator, HxlR family</fullName>
    </submittedName>
</protein>
<dbReference type="SUPFAM" id="SSF46785">
    <property type="entry name" value="Winged helix' DNA-binding domain"/>
    <property type="match status" value="1"/>
</dbReference>
<dbReference type="InterPro" id="IPR036388">
    <property type="entry name" value="WH-like_DNA-bd_sf"/>
</dbReference>
<feature type="region of interest" description="Disordered" evidence="4">
    <location>
        <begin position="146"/>
        <end position="184"/>
    </location>
</feature>
<dbReference type="PANTHER" id="PTHR33204:SF18">
    <property type="entry name" value="TRANSCRIPTIONAL REGULATORY PROTEIN"/>
    <property type="match status" value="1"/>
</dbReference>
<evidence type="ECO:0000256" key="3">
    <source>
        <dbReference type="ARBA" id="ARBA00023163"/>
    </source>
</evidence>
<evidence type="ECO:0000256" key="2">
    <source>
        <dbReference type="ARBA" id="ARBA00023125"/>
    </source>
</evidence>
<feature type="compositionally biased region" description="Basic residues" evidence="4">
    <location>
        <begin position="161"/>
        <end position="178"/>
    </location>
</feature>
<dbReference type="RefSeq" id="WP_074817728.1">
    <property type="nucleotide sequence ID" value="NZ_FNTI01000001.1"/>
</dbReference>
<sequence length="184" mass="20755">MTDAPLVRRSPVPPDQCNLWKAFGLIGDRWTLVILRSALYGVRRFDDFQVELEIPRSVLSHRLAALVELGIVERREYRDDGQRARIEYPLTEMGRALGLPFMAMTEWSDHWIGKGTSPLTLRSKTSGQRFRVALIDEGGKPARKGDVEQVVTLGPRQQAKTAKKTAKRTAKRTAKKKADRATDA</sequence>
<dbReference type="Gene3D" id="1.10.10.10">
    <property type="entry name" value="Winged helix-like DNA-binding domain superfamily/Winged helix DNA-binding domain"/>
    <property type="match status" value="1"/>
</dbReference>
<dbReference type="InterPro" id="IPR036390">
    <property type="entry name" value="WH_DNA-bd_sf"/>
</dbReference>
<dbReference type="EMBL" id="FNTI01000001">
    <property type="protein sequence ID" value="SEC54723.1"/>
    <property type="molecule type" value="Genomic_DNA"/>
</dbReference>
<keyword evidence="3" id="KW-0804">Transcription</keyword>
<dbReference type="PANTHER" id="PTHR33204">
    <property type="entry name" value="TRANSCRIPTIONAL REGULATOR, MARR FAMILY"/>
    <property type="match status" value="1"/>
</dbReference>
<dbReference type="AlphaFoldDB" id="A0A1H4TDX7"/>
<keyword evidence="2" id="KW-0238">DNA-binding</keyword>
<evidence type="ECO:0000256" key="1">
    <source>
        <dbReference type="ARBA" id="ARBA00023015"/>
    </source>
</evidence>
<evidence type="ECO:0000313" key="7">
    <source>
        <dbReference type="Proteomes" id="UP000183208"/>
    </source>
</evidence>
<dbReference type="OrthoDB" id="9782219at2"/>
<dbReference type="GO" id="GO:0003677">
    <property type="term" value="F:DNA binding"/>
    <property type="evidence" value="ECO:0007669"/>
    <property type="project" value="UniProtKB-KW"/>
</dbReference>
<dbReference type="Pfam" id="PF01638">
    <property type="entry name" value="HxlR"/>
    <property type="match status" value="1"/>
</dbReference>
<proteinExistence type="predicted"/>
<evidence type="ECO:0000259" key="5">
    <source>
        <dbReference type="PROSITE" id="PS51118"/>
    </source>
</evidence>
<evidence type="ECO:0000256" key="4">
    <source>
        <dbReference type="SAM" id="MobiDB-lite"/>
    </source>
</evidence>
<feature type="domain" description="HTH hxlR-type" evidence="5">
    <location>
        <begin position="17"/>
        <end position="116"/>
    </location>
</feature>
<dbReference type="Proteomes" id="UP000183208">
    <property type="component" value="Unassembled WGS sequence"/>
</dbReference>
<evidence type="ECO:0000313" key="6">
    <source>
        <dbReference type="EMBL" id="SEC54723.1"/>
    </source>
</evidence>